<comment type="caution">
    <text evidence="2">The sequence shown here is derived from an EMBL/GenBank/DDBJ whole genome shotgun (WGS) entry which is preliminary data.</text>
</comment>
<evidence type="ECO:0000313" key="3">
    <source>
        <dbReference type="Proteomes" id="UP000238157"/>
    </source>
</evidence>
<gene>
    <name evidence="2" type="ORF">CLW00_10458</name>
</gene>
<dbReference type="Proteomes" id="UP000238157">
    <property type="component" value="Unassembled WGS sequence"/>
</dbReference>
<organism evidence="2 3">
    <name type="scientific">Mongoliibacter ruber</name>
    <dbReference type="NCBI Taxonomy" id="1750599"/>
    <lineage>
        <taxon>Bacteria</taxon>
        <taxon>Pseudomonadati</taxon>
        <taxon>Bacteroidota</taxon>
        <taxon>Cytophagia</taxon>
        <taxon>Cytophagales</taxon>
        <taxon>Cyclobacteriaceae</taxon>
        <taxon>Mongoliibacter</taxon>
    </lineage>
</organism>
<dbReference type="AlphaFoldDB" id="A0A2T0WNX7"/>
<dbReference type="Pfam" id="PF14052">
    <property type="entry name" value="Caps_assemb_Wzi"/>
    <property type="match status" value="1"/>
</dbReference>
<feature type="chain" id="PRO_5015646853" evidence="1">
    <location>
        <begin position="24"/>
        <end position="553"/>
    </location>
</feature>
<dbReference type="InterPro" id="IPR038636">
    <property type="entry name" value="Wzi_sf"/>
</dbReference>
<evidence type="ECO:0000256" key="1">
    <source>
        <dbReference type="SAM" id="SignalP"/>
    </source>
</evidence>
<keyword evidence="3" id="KW-1185">Reference proteome</keyword>
<dbReference type="OrthoDB" id="1293009at2"/>
<dbReference type="InterPro" id="IPR026950">
    <property type="entry name" value="Caps_assemb_Wzi"/>
</dbReference>
<name>A0A2T0WNX7_9BACT</name>
<keyword evidence="1" id="KW-0732">Signal</keyword>
<sequence>MSFYSKLSICFGFAMLLNFQLLAQVTNLNLPIFDEYFRREQIKGNIMPDFSFTNRPFHLNKIVSNHTVNDSLYKEFTVADGISFSPLVSKLVFNSKRPYGWGMGLIQPGVGFQFYQNLGINYESKWLSVRLSPEILVNQNRPFEGFPNDFSDRITRERFFFWNNGDFPERFNEGFAFRPWLGQSSIALKIWKLSLGVATENIWWGPGQFNSLSFSNNAQGFPHVKLSTSEPIPFFLGNIEFNILSGRIEDSGLAPSQFSNLNTRFFREFSGDWKYLNSILFSYNPKWIKGLHLGFIRTNQQYSEFMTNSFGDIFPIFNAFQKVNFGFDRDEEGRDQQLILFGRLVIPSAKAELYTEYGRRDHSFNWREAIINPEHARAFLFGFNKLIDLPQSKYDLQVRGEVVHQQESVNRYIRYPGLRGNQTWHTHSRARGFTNYGQALGVGIGVGSNSQTMEFALVDGLNKKGILLERLENHQDFYYRAFGQQKRVKPWVDLSLGLLWDQRWNNFIFSSKVQMINAHNYQWQLADGRQEAFTKGQNLFSVFSNVQMVYIFK</sequence>
<dbReference type="EMBL" id="PVTR01000004">
    <property type="protein sequence ID" value="PRY88407.1"/>
    <property type="molecule type" value="Genomic_DNA"/>
</dbReference>
<dbReference type="RefSeq" id="WP_106133142.1">
    <property type="nucleotide sequence ID" value="NZ_PVTR01000004.1"/>
</dbReference>
<accession>A0A2T0WNX7</accession>
<protein>
    <submittedName>
        <fullName evidence="2">Capsule assembly protein Wzi</fullName>
    </submittedName>
</protein>
<reference evidence="2 3" key="1">
    <citation type="submission" date="2018-03" db="EMBL/GenBank/DDBJ databases">
        <title>Genomic Encyclopedia of Archaeal and Bacterial Type Strains, Phase II (KMG-II): from individual species to whole genera.</title>
        <authorList>
            <person name="Goeker M."/>
        </authorList>
    </citation>
    <scope>NUCLEOTIDE SEQUENCE [LARGE SCALE GENOMIC DNA]</scope>
    <source>
        <strain evidence="2 3">DSM 27929</strain>
    </source>
</reference>
<feature type="signal peptide" evidence="1">
    <location>
        <begin position="1"/>
        <end position="23"/>
    </location>
</feature>
<dbReference type="Gene3D" id="2.40.160.130">
    <property type="entry name" value="Capsule assembly protein Wzi"/>
    <property type="match status" value="1"/>
</dbReference>
<evidence type="ECO:0000313" key="2">
    <source>
        <dbReference type="EMBL" id="PRY88407.1"/>
    </source>
</evidence>
<proteinExistence type="predicted"/>